<dbReference type="eggNOG" id="COG0154">
    <property type="taxonomic scope" value="Bacteria"/>
</dbReference>
<evidence type="ECO:0000313" key="2">
    <source>
        <dbReference type="EMBL" id="EYD72696.1"/>
    </source>
</evidence>
<dbReference type="GO" id="GO:0003824">
    <property type="term" value="F:catalytic activity"/>
    <property type="evidence" value="ECO:0007669"/>
    <property type="project" value="InterPro"/>
</dbReference>
<evidence type="ECO:0000259" key="1">
    <source>
        <dbReference type="Pfam" id="PF01425"/>
    </source>
</evidence>
<dbReference type="STRING" id="1122180.Lokhon_01497"/>
<gene>
    <name evidence="2" type="ORF">Lokhon_01497</name>
</gene>
<protein>
    <submittedName>
        <fullName evidence="2">Amidase</fullName>
    </submittedName>
</protein>
<keyword evidence="3" id="KW-1185">Reference proteome</keyword>
<evidence type="ECO:0000313" key="3">
    <source>
        <dbReference type="Proteomes" id="UP000025047"/>
    </source>
</evidence>
<dbReference type="Pfam" id="PF01425">
    <property type="entry name" value="Amidase"/>
    <property type="match status" value="1"/>
</dbReference>
<reference evidence="2 3" key="1">
    <citation type="submission" date="2013-03" db="EMBL/GenBank/DDBJ databases">
        <authorList>
            <person name="Fiebig A."/>
            <person name="Goeker M."/>
            <person name="Klenk H.-P.P."/>
        </authorList>
    </citation>
    <scope>NUCLEOTIDE SEQUENCE [LARGE SCALE GENOMIC DNA]</scope>
    <source>
        <strain evidence="2 3">DSM 17492</strain>
    </source>
</reference>
<dbReference type="InterPro" id="IPR023631">
    <property type="entry name" value="Amidase_dom"/>
</dbReference>
<dbReference type="AlphaFoldDB" id="A0A017HEA8"/>
<dbReference type="HOGENOM" id="CLU_009600_0_0_5"/>
<dbReference type="PATRIC" id="fig|1122180.6.peg.1479"/>
<name>A0A017HEA8_9RHOB</name>
<comment type="caution">
    <text evidence="2">The sequence shown here is derived from an EMBL/GenBank/DDBJ whole genome shotgun (WGS) entry which is preliminary data.</text>
</comment>
<feature type="domain" description="Amidase" evidence="1">
    <location>
        <begin position="38"/>
        <end position="443"/>
    </location>
</feature>
<dbReference type="Gene3D" id="3.90.1300.10">
    <property type="entry name" value="Amidase signature (AS) domain"/>
    <property type="match status" value="1"/>
</dbReference>
<proteinExistence type="predicted"/>
<accession>A0A017HEA8</accession>
<dbReference type="InterPro" id="IPR036928">
    <property type="entry name" value="AS_sf"/>
</dbReference>
<dbReference type="Proteomes" id="UP000025047">
    <property type="component" value="Unassembled WGS sequence"/>
</dbReference>
<dbReference type="EMBL" id="APGJ01000004">
    <property type="protein sequence ID" value="EYD72696.1"/>
    <property type="molecule type" value="Genomic_DNA"/>
</dbReference>
<organism evidence="2 3">
    <name type="scientific">Limimaricola hongkongensis DSM 17492</name>
    <dbReference type="NCBI Taxonomy" id="1122180"/>
    <lineage>
        <taxon>Bacteria</taxon>
        <taxon>Pseudomonadati</taxon>
        <taxon>Pseudomonadota</taxon>
        <taxon>Alphaproteobacteria</taxon>
        <taxon>Rhodobacterales</taxon>
        <taxon>Paracoccaceae</taxon>
        <taxon>Limimaricola</taxon>
    </lineage>
</organism>
<dbReference type="SUPFAM" id="SSF75304">
    <property type="entry name" value="Amidase signature (AS) enzymes"/>
    <property type="match status" value="1"/>
</dbReference>
<sequence>MGAEMTMKPMPKGHVAMLDLSARALRDRMASGALNATDLVQACLDRIAALEPDVQAWAWLDGGYAMQQAQALDAARRAGRPTGPLHGLPVALKDVIDTAKIPTQNGTPLDEGRVPRKDAALVDRLRAAGAVIIGKTVTAELAFMHPGKTRNPHDAARTPGGSSSGSAAAVAAGMVPLAVGTQTGGSVIRPASFCGTVGFKPSFGAIPRTGVLSQSPTLDTVGVFARSIEDAALLAEALYGHDAGDRATALSPPPRLHAIAMTEPPVRPTLAFLRPPGWDRADADTHAAFAELVEALGEQCFEAALPGAFDEAAEIRARINLAEMAKSYYAYEKRGREQLSEEMRDALDQGRSIPARDYIAALDWPDVLYAGLDEIFERCDAILCPAAPGPAPEGHASTGDSIFNGLWTLCGTPAVTVPILQSETGLPMGAQLIGRRGDDARLLRTARWLEGLLSEETDQC</sequence>
<dbReference type="PANTHER" id="PTHR11895:SF151">
    <property type="entry name" value="GLUTAMYL-TRNA(GLN) AMIDOTRANSFERASE SUBUNIT A"/>
    <property type="match status" value="1"/>
</dbReference>
<dbReference type="InterPro" id="IPR000120">
    <property type="entry name" value="Amidase"/>
</dbReference>
<dbReference type="PANTHER" id="PTHR11895">
    <property type="entry name" value="TRANSAMIDASE"/>
    <property type="match status" value="1"/>
</dbReference>